<gene>
    <name evidence="2" type="ORF">H0A36_11660</name>
</gene>
<name>A0A853IGI6_9GAMM</name>
<feature type="compositionally biased region" description="Polar residues" evidence="1">
    <location>
        <begin position="155"/>
        <end position="173"/>
    </location>
</feature>
<proteinExistence type="predicted"/>
<comment type="caution">
    <text evidence="2">The sequence shown here is derived from an EMBL/GenBank/DDBJ whole genome shotgun (WGS) entry which is preliminary data.</text>
</comment>
<sequence length="566" mass="63655">MSAAKSILNAVFTSRVVLQPSLKWLCYIVLTTLSLAINTSLAATEKRVAYSKKFGIEVFAIYQGDSWCHRVVNIELRAADPAIFKSNSIGAFIKKIGAVLPTECDQAHQLDIKGKDKHGQLHLTAKASTKDQLAWQVAILKSAPAAVDDTPPASPVTTSQPEANSLTTKSQPNEEPEQPSLKNAAAYWQPPNSQQNIKYSAGSQDFEISTNDWRCKLKINHLNNPREQKLLVLKPQGLGCDENRLAYGQGVANVSFYDGRVYEQLKGNFYLGYHFDYNVVINKKILLHRTRLDKREALTFYLGELPVFDTQLIGILFHTSQGWSFSNGAIIALTRNKSLFQNTRLIKQFEHAISGKAATISHAAKNYKLYVMEQLKLPLKADSNMLYSAQFTKQNEQWLVASDTIKNYVAGNINQATQSALSQGSLANRIQIDTKRLKKASLADRLTYLYDDVDQINNPLLQAAQFFYTHNKLKTFVLVKVNSIGNPAIVDWPYPIELHNTGQINQLGWYLVWGEVKGNPNKVSDSGFLIPQIFVNKVKACEQEACREYNDVTQLVLERYQMTEWQ</sequence>
<evidence type="ECO:0000313" key="3">
    <source>
        <dbReference type="Proteomes" id="UP000569732"/>
    </source>
</evidence>
<organism evidence="2 3">
    <name type="scientific">Spartinivicinus marinus</name>
    <dbReference type="NCBI Taxonomy" id="2994442"/>
    <lineage>
        <taxon>Bacteria</taxon>
        <taxon>Pseudomonadati</taxon>
        <taxon>Pseudomonadota</taxon>
        <taxon>Gammaproteobacteria</taxon>
        <taxon>Oceanospirillales</taxon>
        <taxon>Zooshikellaceae</taxon>
        <taxon>Spartinivicinus</taxon>
    </lineage>
</organism>
<keyword evidence="3" id="KW-1185">Reference proteome</keyword>
<dbReference type="RefSeq" id="WP_180568694.1">
    <property type="nucleotide sequence ID" value="NZ_JACCKB010000016.1"/>
</dbReference>
<reference evidence="2 3" key="1">
    <citation type="submission" date="2020-07" db="EMBL/GenBank/DDBJ databases">
        <title>Endozoicomonas sp. nov., isolated from sediment.</title>
        <authorList>
            <person name="Gu T."/>
        </authorList>
    </citation>
    <scope>NUCLEOTIDE SEQUENCE [LARGE SCALE GENOMIC DNA]</scope>
    <source>
        <strain evidence="2 3">SM1973</strain>
    </source>
</reference>
<protein>
    <submittedName>
        <fullName evidence="2">Uncharacterized protein</fullName>
    </submittedName>
</protein>
<evidence type="ECO:0000313" key="2">
    <source>
        <dbReference type="EMBL" id="NYZ66666.1"/>
    </source>
</evidence>
<feature type="region of interest" description="Disordered" evidence="1">
    <location>
        <begin position="146"/>
        <end position="181"/>
    </location>
</feature>
<dbReference type="Proteomes" id="UP000569732">
    <property type="component" value="Unassembled WGS sequence"/>
</dbReference>
<accession>A0A853IGI6</accession>
<dbReference type="AlphaFoldDB" id="A0A853IGI6"/>
<evidence type="ECO:0000256" key="1">
    <source>
        <dbReference type="SAM" id="MobiDB-lite"/>
    </source>
</evidence>
<dbReference type="EMBL" id="JACCKB010000016">
    <property type="protein sequence ID" value="NYZ66666.1"/>
    <property type="molecule type" value="Genomic_DNA"/>
</dbReference>